<dbReference type="RefSeq" id="WP_142718395.1">
    <property type="nucleotide sequence ID" value="NZ_FXTC01000005.1"/>
</dbReference>
<dbReference type="InterPro" id="IPR045390">
    <property type="entry name" value="ABC-3C_MC3"/>
</dbReference>
<dbReference type="EMBL" id="FXTC01000005">
    <property type="protein sequence ID" value="SMO71772.1"/>
    <property type="molecule type" value="Genomic_DNA"/>
</dbReference>
<reference evidence="1 2" key="1">
    <citation type="submission" date="2017-05" db="EMBL/GenBank/DDBJ databases">
        <authorList>
            <person name="Varghese N."/>
            <person name="Submissions S."/>
        </authorList>
    </citation>
    <scope>NUCLEOTIDE SEQUENCE [LARGE SCALE GENOMIC DNA]</scope>
    <source>
        <strain evidence="1 2">DSM 29371</strain>
    </source>
</reference>
<keyword evidence="2" id="KW-1185">Reference proteome</keyword>
<gene>
    <name evidence="1" type="ORF">SAMN06265171_105174</name>
</gene>
<accession>A0A521DJL3</accession>
<evidence type="ECO:0000313" key="2">
    <source>
        <dbReference type="Proteomes" id="UP000316916"/>
    </source>
</evidence>
<proteinExistence type="predicted"/>
<name>A0A521DJL3_9FLAO</name>
<evidence type="ECO:0000313" key="1">
    <source>
        <dbReference type="EMBL" id="SMO71772.1"/>
    </source>
</evidence>
<organism evidence="1 2">
    <name type="scientific">Chryseobacterium rhizoplanae</name>
    <dbReference type="NCBI Taxonomy" id="1609531"/>
    <lineage>
        <taxon>Bacteria</taxon>
        <taxon>Pseudomonadati</taxon>
        <taxon>Bacteroidota</taxon>
        <taxon>Flavobacteriia</taxon>
        <taxon>Flavobacteriales</taxon>
        <taxon>Weeksellaceae</taxon>
        <taxon>Chryseobacterium group</taxon>
        <taxon>Chryseobacterium</taxon>
    </lineage>
</organism>
<dbReference type="AlphaFoldDB" id="A0A521DJL3"/>
<dbReference type="Proteomes" id="UP000316916">
    <property type="component" value="Unassembled WGS sequence"/>
</dbReference>
<dbReference type="Pfam" id="PF20131">
    <property type="entry name" value="MC3"/>
    <property type="match status" value="1"/>
</dbReference>
<protein>
    <submittedName>
        <fullName evidence="1">Uncharacterized protein</fullName>
    </submittedName>
</protein>
<sequence length="165" mass="19309">MSKNLNLFEILQNPAIGVIAIHSFIIGYNNVAKHKDGKENYPPLNQLFYILPIIYDISAMKSIKNELYTTLTENKNLTLELEERARKMSGQTFESLNLGFSKLIFKLNRKNFTVEIEKEYEKNILDMMKIGVESLRNIQTYSKRLGNIFAKKDEKRLQIDLKIRF</sequence>